<proteinExistence type="predicted"/>
<keyword evidence="1" id="KW-1133">Transmembrane helix</keyword>
<protein>
    <submittedName>
        <fullName evidence="2">Uncharacterized protein</fullName>
    </submittedName>
</protein>
<comment type="caution">
    <text evidence="2">The sequence shown here is derived from an EMBL/GenBank/DDBJ whole genome shotgun (WGS) entry which is preliminary data.</text>
</comment>
<keyword evidence="1" id="KW-0812">Transmembrane</keyword>
<reference evidence="2" key="1">
    <citation type="journal article" date="2020" name="New Phytol.">
        <title>Comparative genomics reveals dynamic genome evolution in host specialist ectomycorrhizal fungi.</title>
        <authorList>
            <person name="Lofgren L.A."/>
            <person name="Nguyen N.H."/>
            <person name="Vilgalys R."/>
            <person name="Ruytinx J."/>
            <person name="Liao H.L."/>
            <person name="Branco S."/>
            <person name="Kuo A."/>
            <person name="LaButti K."/>
            <person name="Lipzen A."/>
            <person name="Andreopoulos W."/>
            <person name="Pangilinan J."/>
            <person name="Riley R."/>
            <person name="Hundley H."/>
            <person name="Na H."/>
            <person name="Barry K."/>
            <person name="Grigoriev I.V."/>
            <person name="Stajich J.E."/>
            <person name="Kennedy P.G."/>
        </authorList>
    </citation>
    <scope>NUCLEOTIDE SEQUENCE</scope>
    <source>
        <strain evidence="2">FC423</strain>
    </source>
</reference>
<organism evidence="2 3">
    <name type="scientific">Suillus discolor</name>
    <dbReference type="NCBI Taxonomy" id="1912936"/>
    <lineage>
        <taxon>Eukaryota</taxon>
        <taxon>Fungi</taxon>
        <taxon>Dikarya</taxon>
        <taxon>Basidiomycota</taxon>
        <taxon>Agaricomycotina</taxon>
        <taxon>Agaricomycetes</taxon>
        <taxon>Agaricomycetidae</taxon>
        <taxon>Boletales</taxon>
        <taxon>Suillineae</taxon>
        <taxon>Suillaceae</taxon>
        <taxon>Suillus</taxon>
    </lineage>
</organism>
<evidence type="ECO:0000256" key="1">
    <source>
        <dbReference type="SAM" id="Phobius"/>
    </source>
</evidence>
<feature type="transmembrane region" description="Helical" evidence="1">
    <location>
        <begin position="57"/>
        <end position="75"/>
    </location>
</feature>
<keyword evidence="3" id="KW-1185">Reference proteome</keyword>
<keyword evidence="1" id="KW-0472">Membrane</keyword>
<evidence type="ECO:0000313" key="3">
    <source>
        <dbReference type="Proteomes" id="UP000823399"/>
    </source>
</evidence>
<dbReference type="AlphaFoldDB" id="A0A9P7F6K8"/>
<feature type="transmembrane region" description="Helical" evidence="1">
    <location>
        <begin position="33"/>
        <end position="51"/>
    </location>
</feature>
<evidence type="ECO:0000313" key="2">
    <source>
        <dbReference type="EMBL" id="KAG2107637.1"/>
    </source>
</evidence>
<dbReference type="GeneID" id="64690809"/>
<accession>A0A9P7F6K8</accession>
<gene>
    <name evidence="2" type="ORF">F5147DRAFT_200284</name>
</gene>
<feature type="transmembrane region" description="Helical" evidence="1">
    <location>
        <begin position="6"/>
        <end position="26"/>
    </location>
</feature>
<dbReference type="EMBL" id="JABBWM010000030">
    <property type="protein sequence ID" value="KAG2107637.1"/>
    <property type="molecule type" value="Genomic_DNA"/>
</dbReference>
<dbReference type="Proteomes" id="UP000823399">
    <property type="component" value="Unassembled WGS sequence"/>
</dbReference>
<name>A0A9P7F6K8_9AGAM</name>
<sequence length="107" mass="12341">MCWCGWGFGIGAMLIYFRIFGLFSYIFSHFWSFCLYIFAFLVLLVSLSYPLKTDSLLTSSLYIFAFLVLLVSLFSPLPSSPLKTDSLLISRLYIFAFLVFSVSFFFP</sequence>
<dbReference type="RefSeq" id="XP_041292368.1">
    <property type="nucleotide sequence ID" value="XM_041428550.1"/>
</dbReference>
<feature type="transmembrane region" description="Helical" evidence="1">
    <location>
        <begin position="87"/>
        <end position="106"/>
    </location>
</feature>